<dbReference type="PROSITE" id="PS00720">
    <property type="entry name" value="RASGEF"/>
    <property type="match status" value="1"/>
</dbReference>
<evidence type="ECO:0000313" key="5">
    <source>
        <dbReference type="Proteomes" id="UP000253551"/>
    </source>
</evidence>
<dbReference type="PANTHER" id="PTHR23113:SF99">
    <property type="entry name" value="RASGEF DOMAIN-CONTAINING PROTEIN"/>
    <property type="match status" value="1"/>
</dbReference>
<dbReference type="InterPro" id="IPR023578">
    <property type="entry name" value="Ras_GEF_dom_sf"/>
</dbReference>
<dbReference type="Pfam" id="PF00617">
    <property type="entry name" value="RasGEF"/>
    <property type="match status" value="1"/>
</dbReference>
<proteinExistence type="predicted"/>
<evidence type="ECO:0000256" key="1">
    <source>
        <dbReference type="ARBA" id="ARBA00022658"/>
    </source>
</evidence>
<dbReference type="Proteomes" id="UP000253551">
    <property type="component" value="Unassembled WGS sequence"/>
</dbReference>
<dbReference type="EMBL" id="PJQM01004403">
    <property type="protein sequence ID" value="RCH84594.1"/>
    <property type="molecule type" value="Genomic_DNA"/>
</dbReference>
<organism evidence="4 5">
    <name type="scientific">Rhizopus stolonifer</name>
    <name type="common">Rhizopus nigricans</name>
    <dbReference type="NCBI Taxonomy" id="4846"/>
    <lineage>
        <taxon>Eukaryota</taxon>
        <taxon>Fungi</taxon>
        <taxon>Fungi incertae sedis</taxon>
        <taxon>Mucoromycota</taxon>
        <taxon>Mucoromycotina</taxon>
        <taxon>Mucoromycetes</taxon>
        <taxon>Mucorales</taxon>
        <taxon>Mucorineae</taxon>
        <taxon>Rhizopodaceae</taxon>
        <taxon>Rhizopus</taxon>
    </lineage>
</organism>
<dbReference type="GO" id="GO:0007265">
    <property type="term" value="P:Ras protein signal transduction"/>
    <property type="evidence" value="ECO:0007669"/>
    <property type="project" value="TreeGrafter"/>
</dbReference>
<feature type="domain" description="Ras-GEF" evidence="3">
    <location>
        <begin position="251"/>
        <end position="448"/>
    </location>
</feature>
<accession>A0A367J3R3</accession>
<sequence>ERNFSLKSLLNKFKNKAPLNEKTLSDSACFNTTTLTTEEHAKPIFVRKTTLKRNKSENDLKTLTSLLNPWQTKKEGFESQHLLSEKYPYDTPSHGKKGNLIYISENGKQVMIMQVSSLNKLQTIAGTLDRLFMKLLDEVSQDKLMALFYQDVLPGKQLKDWQQCLQFKVLNVIMRWIKVQFQDFQEDTALMACLEEFLNGDILRTAYTMQFHCRSEHLTLKETESHQRSLVQPIFCAILPDLTHDAFPNMCTKEIAKQLTLADFCLLKKINFHDYLHYQYRQERKQDYISSMIERVNNLSHWVISKIETNKTRQKQVVHKMIDIAKTCLEWNNFHTAMIITMALSQSKEISHLSSDTKQGVAYKQLTKYLNVSHNMRHYRTALKKASSPCVPFFPLILKDITFLLEGNSTFYQQQPHLINFNKFRQIAETIDSTIQLTSENYTFINEL</sequence>
<name>A0A367J3R3_RHIST</name>
<gene>
    <name evidence="4" type="ORF">CU098_001166</name>
</gene>
<feature type="non-terminal residue" evidence="4">
    <location>
        <position position="1"/>
    </location>
</feature>
<comment type="caution">
    <text evidence="4">The sequence shown here is derived from an EMBL/GenBank/DDBJ whole genome shotgun (WGS) entry which is preliminary data.</text>
</comment>
<dbReference type="PROSITE" id="PS50009">
    <property type="entry name" value="RASGEF_CAT"/>
    <property type="match status" value="1"/>
</dbReference>
<dbReference type="AlphaFoldDB" id="A0A367J3R3"/>
<dbReference type="InterPro" id="IPR036964">
    <property type="entry name" value="RASGEF_cat_dom_sf"/>
</dbReference>
<dbReference type="Gene3D" id="1.20.870.10">
    <property type="entry name" value="Son of sevenless (SoS) protein Chain: S domain 1"/>
    <property type="match status" value="1"/>
</dbReference>
<reference evidence="4 5" key="1">
    <citation type="journal article" date="2018" name="G3 (Bethesda)">
        <title>Phylogenetic and Phylogenomic Definition of Rhizopus Species.</title>
        <authorList>
            <person name="Gryganskyi A.P."/>
            <person name="Golan J."/>
            <person name="Dolatabadi S."/>
            <person name="Mondo S."/>
            <person name="Robb S."/>
            <person name="Idnurm A."/>
            <person name="Muszewska A."/>
            <person name="Steczkiewicz K."/>
            <person name="Masonjones S."/>
            <person name="Liao H.L."/>
            <person name="Gajdeczka M.T."/>
            <person name="Anike F."/>
            <person name="Vuek A."/>
            <person name="Anishchenko I.M."/>
            <person name="Voigt K."/>
            <person name="de Hoog G.S."/>
            <person name="Smith M.E."/>
            <person name="Heitman J."/>
            <person name="Vilgalys R."/>
            <person name="Stajich J.E."/>
        </authorList>
    </citation>
    <scope>NUCLEOTIDE SEQUENCE [LARGE SCALE GENOMIC DNA]</scope>
    <source>
        <strain evidence="4 5">LSU 92-RS-03</strain>
    </source>
</reference>
<dbReference type="STRING" id="4846.A0A367J3R3"/>
<evidence type="ECO:0000256" key="2">
    <source>
        <dbReference type="PROSITE-ProRule" id="PRU00168"/>
    </source>
</evidence>
<evidence type="ECO:0000313" key="4">
    <source>
        <dbReference type="EMBL" id="RCH84594.1"/>
    </source>
</evidence>
<keyword evidence="5" id="KW-1185">Reference proteome</keyword>
<dbReference type="GO" id="GO:0005886">
    <property type="term" value="C:plasma membrane"/>
    <property type="evidence" value="ECO:0007669"/>
    <property type="project" value="TreeGrafter"/>
</dbReference>
<protein>
    <recommendedName>
        <fullName evidence="3">Ras-GEF domain-containing protein</fullName>
    </recommendedName>
</protein>
<dbReference type="GO" id="GO:0005085">
    <property type="term" value="F:guanyl-nucleotide exchange factor activity"/>
    <property type="evidence" value="ECO:0007669"/>
    <property type="project" value="UniProtKB-KW"/>
</dbReference>
<evidence type="ECO:0000259" key="3">
    <source>
        <dbReference type="PROSITE" id="PS50009"/>
    </source>
</evidence>
<dbReference type="OrthoDB" id="546434at2759"/>
<dbReference type="SMART" id="SM00147">
    <property type="entry name" value="RasGEF"/>
    <property type="match status" value="1"/>
</dbReference>
<dbReference type="Gene3D" id="1.10.840.10">
    <property type="entry name" value="Ras guanine-nucleotide exchange factors catalytic domain"/>
    <property type="match status" value="1"/>
</dbReference>
<dbReference type="InterPro" id="IPR001895">
    <property type="entry name" value="RASGEF_cat_dom"/>
</dbReference>
<dbReference type="SUPFAM" id="SSF48366">
    <property type="entry name" value="Ras GEF"/>
    <property type="match status" value="1"/>
</dbReference>
<dbReference type="PANTHER" id="PTHR23113">
    <property type="entry name" value="GUANINE NUCLEOTIDE EXCHANGE FACTOR"/>
    <property type="match status" value="1"/>
</dbReference>
<dbReference type="InterPro" id="IPR019804">
    <property type="entry name" value="Ras_G-nucl-exch_fac_CS"/>
</dbReference>
<keyword evidence="1 2" id="KW-0344">Guanine-nucleotide releasing factor</keyword>
<dbReference type="InterPro" id="IPR008937">
    <property type="entry name" value="Ras-like_GEF"/>
</dbReference>